<name>A0A9P1DT49_9DINO</name>
<dbReference type="OrthoDB" id="1875751at2759"/>
<dbReference type="Gene3D" id="3.30.70.330">
    <property type="match status" value="1"/>
</dbReference>
<evidence type="ECO:0000313" key="7">
    <source>
        <dbReference type="Proteomes" id="UP001152797"/>
    </source>
</evidence>
<protein>
    <submittedName>
        <fullName evidence="6">Heterogeneous nuclear ribonucleoprotein A1</fullName>
    </submittedName>
</protein>
<accession>A0A9P1DT49</accession>
<comment type="caution">
    <text evidence="5">The sequence shown here is derived from an EMBL/GenBank/DDBJ whole genome shotgun (WGS) entry which is preliminary data.</text>
</comment>
<dbReference type="Pfam" id="PF00076">
    <property type="entry name" value="RRM_1"/>
    <property type="match status" value="1"/>
</dbReference>
<keyword evidence="2 3" id="KW-0694">RNA-binding</keyword>
<dbReference type="PROSITE" id="PS50102">
    <property type="entry name" value="RRM"/>
    <property type="match status" value="1"/>
</dbReference>
<dbReference type="Proteomes" id="UP001152797">
    <property type="component" value="Unassembled WGS sequence"/>
</dbReference>
<keyword evidence="6" id="KW-0687">Ribonucleoprotein</keyword>
<organism evidence="5">
    <name type="scientific">Cladocopium goreaui</name>
    <dbReference type="NCBI Taxonomy" id="2562237"/>
    <lineage>
        <taxon>Eukaryota</taxon>
        <taxon>Sar</taxon>
        <taxon>Alveolata</taxon>
        <taxon>Dinophyceae</taxon>
        <taxon>Suessiales</taxon>
        <taxon>Symbiodiniaceae</taxon>
        <taxon>Cladocopium</taxon>
    </lineage>
</organism>
<dbReference type="PANTHER" id="PTHR48032:SF6">
    <property type="entry name" value="RNA-BINDING (RRM_RBD_RNP MOTIFS) FAMILY PROTEIN"/>
    <property type="match status" value="1"/>
</dbReference>
<feature type="domain" description="RRM" evidence="4">
    <location>
        <begin position="6"/>
        <end position="84"/>
    </location>
</feature>
<dbReference type="InterPro" id="IPR000504">
    <property type="entry name" value="RRM_dom"/>
</dbReference>
<dbReference type="GO" id="GO:1990904">
    <property type="term" value="C:ribonucleoprotein complex"/>
    <property type="evidence" value="ECO:0007669"/>
    <property type="project" value="UniProtKB-KW"/>
</dbReference>
<evidence type="ECO:0000313" key="5">
    <source>
        <dbReference type="EMBL" id="CAI4015064.1"/>
    </source>
</evidence>
<dbReference type="InterPro" id="IPR012677">
    <property type="entry name" value="Nucleotide-bd_a/b_plait_sf"/>
</dbReference>
<reference evidence="6 7" key="2">
    <citation type="submission" date="2024-05" db="EMBL/GenBank/DDBJ databases">
        <authorList>
            <person name="Chen Y."/>
            <person name="Shah S."/>
            <person name="Dougan E. K."/>
            <person name="Thang M."/>
            <person name="Chan C."/>
        </authorList>
    </citation>
    <scope>NUCLEOTIDE SEQUENCE [LARGE SCALE GENOMIC DNA]</scope>
</reference>
<gene>
    <name evidence="5" type="ORF">C1SCF055_LOCUS39917</name>
</gene>
<dbReference type="EMBL" id="CAMXCT010006511">
    <property type="protein sequence ID" value="CAI4015064.1"/>
    <property type="molecule type" value="Genomic_DNA"/>
</dbReference>
<dbReference type="SUPFAM" id="SSF54928">
    <property type="entry name" value="RNA-binding domain, RBD"/>
    <property type="match status" value="1"/>
</dbReference>
<evidence type="ECO:0000259" key="4">
    <source>
        <dbReference type="PROSITE" id="PS50102"/>
    </source>
</evidence>
<keyword evidence="7" id="KW-1185">Reference proteome</keyword>
<evidence type="ECO:0000313" key="6">
    <source>
        <dbReference type="EMBL" id="CAL4802376.1"/>
    </source>
</evidence>
<evidence type="ECO:0000256" key="1">
    <source>
        <dbReference type="ARBA" id="ARBA00022737"/>
    </source>
</evidence>
<dbReference type="GO" id="GO:0003729">
    <property type="term" value="F:mRNA binding"/>
    <property type="evidence" value="ECO:0007669"/>
    <property type="project" value="TreeGrafter"/>
</dbReference>
<evidence type="ECO:0000256" key="2">
    <source>
        <dbReference type="ARBA" id="ARBA00022884"/>
    </source>
</evidence>
<proteinExistence type="predicted"/>
<dbReference type="EMBL" id="CAMXCT030006511">
    <property type="protein sequence ID" value="CAL4802376.1"/>
    <property type="molecule type" value="Genomic_DNA"/>
</dbReference>
<keyword evidence="1" id="KW-0677">Repeat</keyword>
<dbReference type="EMBL" id="CAMXCT020006511">
    <property type="protein sequence ID" value="CAL1168439.1"/>
    <property type="molecule type" value="Genomic_DNA"/>
</dbReference>
<dbReference type="GO" id="GO:0006417">
    <property type="term" value="P:regulation of translation"/>
    <property type="evidence" value="ECO:0007669"/>
    <property type="project" value="TreeGrafter"/>
</dbReference>
<dbReference type="AlphaFoldDB" id="A0A9P1DT49"/>
<dbReference type="SMART" id="SM00360">
    <property type="entry name" value="RRM"/>
    <property type="match status" value="1"/>
</dbReference>
<sequence>MSDAVHKIFVGGLPQDCPQEMLEEYFGKFGTITDVVVMTDRITGRCRGFGFVTFDTADAVEMVMGQHGEHQILGKWVDCKRATREGSKGVPPAKGGGGGGKGGGGKYGPPAGGFGGYGGGGGKGYGGGGKGGYGGPPAYGGYGGGYAGASYGAYGGAAYGAAGYGGYGAAYGGKGMGKDFGGFGKGYSPY</sequence>
<dbReference type="PANTHER" id="PTHR48032">
    <property type="entry name" value="RNA-BINDING PROTEIN MUSASHI HOMOLOG RBP6"/>
    <property type="match status" value="1"/>
</dbReference>
<dbReference type="InterPro" id="IPR035979">
    <property type="entry name" value="RBD_domain_sf"/>
</dbReference>
<reference evidence="5" key="1">
    <citation type="submission" date="2022-10" db="EMBL/GenBank/DDBJ databases">
        <authorList>
            <person name="Chen Y."/>
            <person name="Dougan E. K."/>
            <person name="Chan C."/>
            <person name="Rhodes N."/>
            <person name="Thang M."/>
        </authorList>
    </citation>
    <scope>NUCLEOTIDE SEQUENCE</scope>
</reference>
<evidence type="ECO:0000256" key="3">
    <source>
        <dbReference type="PROSITE-ProRule" id="PRU00176"/>
    </source>
</evidence>